<dbReference type="Pfam" id="PF03629">
    <property type="entry name" value="SASA"/>
    <property type="match status" value="2"/>
</dbReference>
<evidence type="ECO:0000313" key="5">
    <source>
        <dbReference type="Proteomes" id="UP000282184"/>
    </source>
</evidence>
<keyword evidence="1" id="KW-0378">Hydrolase</keyword>
<dbReference type="InterPro" id="IPR013783">
    <property type="entry name" value="Ig-like_fold"/>
</dbReference>
<dbReference type="InterPro" id="IPR005181">
    <property type="entry name" value="SASA"/>
</dbReference>
<evidence type="ECO:0000259" key="3">
    <source>
        <dbReference type="Pfam" id="PF03629"/>
    </source>
</evidence>
<evidence type="ECO:0000256" key="1">
    <source>
        <dbReference type="ARBA" id="ARBA00022801"/>
    </source>
</evidence>
<dbReference type="GO" id="GO:0001681">
    <property type="term" value="F:sialate O-acetylesterase activity"/>
    <property type="evidence" value="ECO:0007669"/>
    <property type="project" value="InterPro"/>
</dbReference>
<dbReference type="EMBL" id="RXOF01000008">
    <property type="protein sequence ID" value="RTQ48993.1"/>
    <property type="molecule type" value="Genomic_DNA"/>
</dbReference>
<organism evidence="4 5">
    <name type="scientific">Hymenobacter gummosus</name>
    <dbReference type="NCBI Taxonomy" id="1776032"/>
    <lineage>
        <taxon>Bacteria</taxon>
        <taxon>Pseudomonadati</taxon>
        <taxon>Bacteroidota</taxon>
        <taxon>Cytophagia</taxon>
        <taxon>Cytophagales</taxon>
        <taxon>Hymenobacteraceae</taxon>
        <taxon>Hymenobacter</taxon>
    </lineage>
</organism>
<evidence type="ECO:0000313" key="4">
    <source>
        <dbReference type="EMBL" id="RTQ48993.1"/>
    </source>
</evidence>
<dbReference type="RefSeq" id="WP_126694069.1">
    <property type="nucleotide sequence ID" value="NZ_RXOF01000008.1"/>
</dbReference>
<keyword evidence="5" id="KW-1185">Reference proteome</keyword>
<dbReference type="PANTHER" id="PTHR22901:SF0">
    <property type="entry name" value="SIALATE O-ACETYLESTERASE"/>
    <property type="match status" value="1"/>
</dbReference>
<name>A0A3S0H8M1_9BACT</name>
<gene>
    <name evidence="4" type="ORF">EJV47_15495</name>
</gene>
<dbReference type="GO" id="GO:0004553">
    <property type="term" value="F:hydrolase activity, hydrolyzing O-glycosyl compounds"/>
    <property type="evidence" value="ECO:0007669"/>
    <property type="project" value="InterPro"/>
</dbReference>
<evidence type="ECO:0000256" key="2">
    <source>
        <dbReference type="SAM" id="SignalP"/>
    </source>
</evidence>
<dbReference type="AlphaFoldDB" id="A0A3S0H8M1"/>
<accession>A0A3S0H8M1</accession>
<dbReference type="InterPro" id="IPR008979">
    <property type="entry name" value="Galactose-bd-like_sf"/>
</dbReference>
<feature type="signal peptide" evidence="2">
    <location>
        <begin position="1"/>
        <end position="22"/>
    </location>
</feature>
<feature type="chain" id="PRO_5018769221" evidence="2">
    <location>
        <begin position="23"/>
        <end position="646"/>
    </location>
</feature>
<sequence length="646" mass="71221">MLNSFRLVFCAAALTTTAPVYAAVRLPRLISDGMVLQRGTTVPVWGWADKGEAVTLSFQGKTYRATAGQDGKWQVQLPALKPGGPFTMTIKASNQLDLKDILVGDVWLCSGQSNMELPMARVRDKYPEVVAQATNSQIRQFDAPTRYSNRGPAADLPSGRWTAADPKSVLQFTAVGYFFAKELHAKYKVPIGLIRAAVGGSPAEAWLSADALKAFPPYEQRARQIKDSLYVEGIRQQERARDVAWYRQVRQQDQGSAKGQTPWYTPGLDVSSWQPFTVPGYWANQGLGPVNGVVWLRREIEVPAAMVGQPARLELGTIVDADSVYLNGQFVGTTSYQYPPRKYDLPTTVLKPGKNVLVVRVINSAGRGGFTPDKTYELQAAGQKVDLRGQWLMRLGAKMEPLAGPTFWQWQPGVLYNGMTAPLAPYAVKGVIWYQGESNTKAPKEYLPLMSSLIGDWRRAWQQPQLPFLYVQLANFMAVKEQPTESSWAELRDQQRRTLAAVPHTGMAVAIDLGEWNDIHPLDKASVGHRLALQAQREAYGEKNLVASGPLYQDLKISGNRVTLSFAGVGGGLVAKGGGELKQFAIAGPDQQFVWAQARIEGDKVVVWNEQVSNPVAVRYAWADNPQGANLYNREGLPASPFRTDK</sequence>
<dbReference type="InterPro" id="IPR039329">
    <property type="entry name" value="SIAE"/>
</dbReference>
<dbReference type="Gene3D" id="2.60.120.260">
    <property type="entry name" value="Galactose-binding domain-like"/>
    <property type="match status" value="1"/>
</dbReference>
<dbReference type="InterPro" id="IPR036514">
    <property type="entry name" value="SGNH_hydro_sf"/>
</dbReference>
<dbReference type="OrthoDB" id="9816001at2"/>
<proteinExistence type="predicted"/>
<reference evidence="4 5" key="1">
    <citation type="submission" date="2018-12" db="EMBL/GenBank/DDBJ databases">
        <title>Hymenobacter gummosus sp. nov., isolated from a spring.</title>
        <authorList>
            <person name="Nie L."/>
        </authorList>
    </citation>
    <scope>NUCLEOTIDE SEQUENCE [LARGE SCALE GENOMIC DNA]</scope>
    <source>
        <strain evidence="4 5">KCTC 52166</strain>
    </source>
</reference>
<feature type="domain" description="Sialate O-acetylesterase" evidence="3">
    <location>
        <begin position="404"/>
        <end position="533"/>
    </location>
</feature>
<keyword evidence="2" id="KW-0732">Signal</keyword>
<feature type="domain" description="Sialate O-acetylesterase" evidence="3">
    <location>
        <begin position="104"/>
        <end position="229"/>
    </location>
</feature>
<dbReference type="PANTHER" id="PTHR22901">
    <property type="entry name" value="SIALATE O-ACETYLESTERASE"/>
    <property type="match status" value="1"/>
</dbReference>
<dbReference type="Gene3D" id="2.60.40.10">
    <property type="entry name" value="Immunoglobulins"/>
    <property type="match status" value="1"/>
</dbReference>
<comment type="caution">
    <text evidence="4">The sequence shown here is derived from an EMBL/GenBank/DDBJ whole genome shotgun (WGS) entry which is preliminary data.</text>
</comment>
<dbReference type="SUPFAM" id="SSF52266">
    <property type="entry name" value="SGNH hydrolase"/>
    <property type="match status" value="1"/>
</dbReference>
<dbReference type="GO" id="GO:0005975">
    <property type="term" value="P:carbohydrate metabolic process"/>
    <property type="evidence" value="ECO:0007669"/>
    <property type="project" value="InterPro"/>
</dbReference>
<protein>
    <submittedName>
        <fullName evidence="4">Sialate O-acetylesterase</fullName>
    </submittedName>
</protein>
<dbReference type="SUPFAM" id="SSF49785">
    <property type="entry name" value="Galactose-binding domain-like"/>
    <property type="match status" value="1"/>
</dbReference>
<dbReference type="Proteomes" id="UP000282184">
    <property type="component" value="Unassembled WGS sequence"/>
</dbReference>
<dbReference type="Gene3D" id="3.40.50.1110">
    <property type="entry name" value="SGNH hydrolase"/>
    <property type="match status" value="1"/>
</dbReference>